<dbReference type="EMBL" id="JAPTMU010000018">
    <property type="protein sequence ID" value="KAJ4928163.1"/>
    <property type="molecule type" value="Genomic_DNA"/>
</dbReference>
<protein>
    <submittedName>
        <fullName evidence="1">Uncharacterized protein</fullName>
    </submittedName>
</protein>
<keyword evidence="2" id="KW-1185">Reference proteome</keyword>
<gene>
    <name evidence="1" type="ORF">JOQ06_015960</name>
</gene>
<reference evidence="1" key="1">
    <citation type="submission" date="2022-11" db="EMBL/GenBank/DDBJ databases">
        <title>Chromosome-level genome of Pogonophryne albipinna.</title>
        <authorList>
            <person name="Jo E."/>
        </authorList>
    </citation>
    <scope>NUCLEOTIDE SEQUENCE</scope>
    <source>
        <strain evidence="1">SGF0006</strain>
        <tissue evidence="1">Muscle</tissue>
    </source>
</reference>
<proteinExistence type="predicted"/>
<dbReference type="AlphaFoldDB" id="A0AAD6ANU6"/>
<accession>A0AAD6ANU6</accession>
<evidence type="ECO:0000313" key="2">
    <source>
        <dbReference type="Proteomes" id="UP001219934"/>
    </source>
</evidence>
<dbReference type="Proteomes" id="UP001219934">
    <property type="component" value="Unassembled WGS sequence"/>
</dbReference>
<name>A0AAD6ANU6_9TELE</name>
<comment type="caution">
    <text evidence="1">The sequence shown here is derived from an EMBL/GenBank/DDBJ whole genome shotgun (WGS) entry which is preliminary data.</text>
</comment>
<feature type="non-terminal residue" evidence="1">
    <location>
        <position position="1"/>
    </location>
</feature>
<organism evidence="1 2">
    <name type="scientific">Pogonophryne albipinna</name>
    <dbReference type="NCBI Taxonomy" id="1090488"/>
    <lineage>
        <taxon>Eukaryota</taxon>
        <taxon>Metazoa</taxon>
        <taxon>Chordata</taxon>
        <taxon>Craniata</taxon>
        <taxon>Vertebrata</taxon>
        <taxon>Euteleostomi</taxon>
        <taxon>Actinopterygii</taxon>
        <taxon>Neopterygii</taxon>
        <taxon>Teleostei</taxon>
        <taxon>Neoteleostei</taxon>
        <taxon>Acanthomorphata</taxon>
        <taxon>Eupercaria</taxon>
        <taxon>Perciformes</taxon>
        <taxon>Notothenioidei</taxon>
        <taxon>Pogonophryne</taxon>
    </lineage>
</organism>
<evidence type="ECO:0000313" key="1">
    <source>
        <dbReference type="EMBL" id="KAJ4928163.1"/>
    </source>
</evidence>
<sequence length="155" mass="17589">MLLDEAEVAEGMLSTLASFVCAAYSPKGINIKTIPELRWHLFCKHRAESDKLPPTLGALKQHILRVHVQTRVWAQAAIALQDPQLDPLHNGYFRDSDGMKPTTTEVLPAPKAIIEMIKSLMLYRLSLPGFKKTTSWRNRSCEVQPDWNPEDPDFH</sequence>